<accession>A0ABU9Z3B5</accession>
<dbReference type="SUPFAM" id="SSF46785">
    <property type="entry name" value="Winged helix' DNA-binding domain"/>
    <property type="match status" value="1"/>
</dbReference>
<comment type="caution">
    <text evidence="6">The sequence shown here is derived from an EMBL/GenBank/DDBJ whole genome shotgun (WGS) entry which is preliminary data.</text>
</comment>
<dbReference type="RefSeq" id="WP_345921236.1">
    <property type="nucleotide sequence ID" value="NZ_JBDIVE010000013.1"/>
</dbReference>
<dbReference type="Gene3D" id="3.40.190.290">
    <property type="match status" value="1"/>
</dbReference>
<dbReference type="InterPro" id="IPR036390">
    <property type="entry name" value="WH_DNA-bd_sf"/>
</dbReference>
<evidence type="ECO:0000256" key="2">
    <source>
        <dbReference type="ARBA" id="ARBA00023015"/>
    </source>
</evidence>
<evidence type="ECO:0000256" key="1">
    <source>
        <dbReference type="ARBA" id="ARBA00009437"/>
    </source>
</evidence>
<dbReference type="Pfam" id="PF00126">
    <property type="entry name" value="HTH_1"/>
    <property type="match status" value="1"/>
</dbReference>
<dbReference type="SUPFAM" id="SSF53850">
    <property type="entry name" value="Periplasmic binding protein-like II"/>
    <property type="match status" value="1"/>
</dbReference>
<organism evidence="6 7">
    <name type="scientific">Uliginosibacterium sediminicola</name>
    <dbReference type="NCBI Taxonomy" id="2024550"/>
    <lineage>
        <taxon>Bacteria</taxon>
        <taxon>Pseudomonadati</taxon>
        <taxon>Pseudomonadota</taxon>
        <taxon>Betaproteobacteria</taxon>
        <taxon>Rhodocyclales</taxon>
        <taxon>Zoogloeaceae</taxon>
        <taxon>Uliginosibacterium</taxon>
    </lineage>
</organism>
<dbReference type="InterPro" id="IPR000847">
    <property type="entry name" value="LysR_HTH_N"/>
</dbReference>
<keyword evidence="2" id="KW-0805">Transcription regulation</keyword>
<dbReference type="EMBL" id="JBDIVE010000013">
    <property type="protein sequence ID" value="MEN3070457.1"/>
    <property type="molecule type" value="Genomic_DNA"/>
</dbReference>
<evidence type="ECO:0000259" key="5">
    <source>
        <dbReference type="PROSITE" id="PS50931"/>
    </source>
</evidence>
<dbReference type="PROSITE" id="PS50931">
    <property type="entry name" value="HTH_LYSR"/>
    <property type="match status" value="1"/>
</dbReference>
<comment type="similarity">
    <text evidence="1">Belongs to the LysR transcriptional regulatory family.</text>
</comment>
<keyword evidence="3" id="KW-0238">DNA-binding</keyword>
<gene>
    <name evidence="6" type="ORF">ABDB84_18380</name>
</gene>
<dbReference type="InterPro" id="IPR005119">
    <property type="entry name" value="LysR_subst-bd"/>
</dbReference>
<dbReference type="Proteomes" id="UP001410394">
    <property type="component" value="Unassembled WGS sequence"/>
</dbReference>
<sequence length="292" mass="31978">MSPGTTLEQWLVLQTLVEEGSYVRAAERLNRSQSSVSYALAALQERLGIELLHIQGRKAELTEAGRVMLAQAQPLLAGFRQLESRAASLKAGVRGSVGLVVDSVLPKAQLFAALLHFSQDWPAVQVHVAEVLRTESENILNRQEAELYVITQKPDSDATASFLLNIDFVALAHADHPLHQLGDPLSQAQLEQYPLVVITDRAMQRTQMRGARPVWSFTTVEAAVEAVCHGVGYGWLPINRVATLIDSGQLKRLPVASAQVRKTPLYLVFGNESLCFDKTVTALADSLRHALA</sequence>
<evidence type="ECO:0000313" key="6">
    <source>
        <dbReference type="EMBL" id="MEN3070457.1"/>
    </source>
</evidence>
<dbReference type="PANTHER" id="PTHR30126">
    <property type="entry name" value="HTH-TYPE TRANSCRIPTIONAL REGULATOR"/>
    <property type="match status" value="1"/>
</dbReference>
<evidence type="ECO:0000256" key="3">
    <source>
        <dbReference type="ARBA" id="ARBA00023125"/>
    </source>
</evidence>
<feature type="domain" description="HTH lysR-type" evidence="5">
    <location>
        <begin position="5"/>
        <end position="62"/>
    </location>
</feature>
<dbReference type="InterPro" id="IPR036388">
    <property type="entry name" value="WH-like_DNA-bd_sf"/>
</dbReference>
<name>A0ABU9Z3B5_9RHOO</name>
<proteinExistence type="inferred from homology"/>
<dbReference type="PANTHER" id="PTHR30126:SF88">
    <property type="entry name" value="TRANSCRIPTIONAL REGULATOR-RELATED"/>
    <property type="match status" value="1"/>
</dbReference>
<evidence type="ECO:0000313" key="7">
    <source>
        <dbReference type="Proteomes" id="UP001410394"/>
    </source>
</evidence>
<dbReference type="Gene3D" id="1.10.10.10">
    <property type="entry name" value="Winged helix-like DNA-binding domain superfamily/Winged helix DNA-binding domain"/>
    <property type="match status" value="1"/>
</dbReference>
<keyword evidence="7" id="KW-1185">Reference proteome</keyword>
<protein>
    <submittedName>
        <fullName evidence="6">LysR family transcriptional regulator</fullName>
    </submittedName>
</protein>
<reference evidence="6 7" key="1">
    <citation type="journal article" date="2018" name="Int. J. Syst. Evol. Microbiol.">
        <title>Uliginosibacterium sediminicola sp. nov., isolated from freshwater sediment.</title>
        <authorList>
            <person name="Hwang W.M."/>
            <person name="Kim S.M."/>
            <person name="Kang K."/>
            <person name="Ahn T.Y."/>
        </authorList>
    </citation>
    <scope>NUCLEOTIDE SEQUENCE [LARGE SCALE GENOMIC DNA]</scope>
    <source>
        <strain evidence="6 7">M1-21</strain>
    </source>
</reference>
<evidence type="ECO:0000256" key="4">
    <source>
        <dbReference type="ARBA" id="ARBA00023163"/>
    </source>
</evidence>
<dbReference type="Pfam" id="PF03466">
    <property type="entry name" value="LysR_substrate"/>
    <property type="match status" value="1"/>
</dbReference>
<keyword evidence="4" id="KW-0804">Transcription</keyword>